<accession>A0A4Q2D9D0</accession>
<feature type="compositionally biased region" description="Basic and acidic residues" evidence="1">
    <location>
        <begin position="70"/>
        <end position="82"/>
    </location>
</feature>
<feature type="compositionally biased region" description="Acidic residues" evidence="1">
    <location>
        <begin position="575"/>
        <end position="593"/>
    </location>
</feature>
<feature type="region of interest" description="Disordered" evidence="1">
    <location>
        <begin position="1"/>
        <end position="56"/>
    </location>
</feature>
<comment type="caution">
    <text evidence="2">The sequence shown here is derived from an EMBL/GenBank/DDBJ whole genome shotgun (WGS) entry which is preliminary data.</text>
</comment>
<protein>
    <submittedName>
        <fullName evidence="2">Uncharacterized protein</fullName>
    </submittedName>
</protein>
<gene>
    <name evidence="2" type="ORF">EST38_g9666</name>
</gene>
<dbReference type="EMBL" id="SDEE01000464">
    <property type="protein sequence ID" value="RXW16190.1"/>
    <property type="molecule type" value="Genomic_DNA"/>
</dbReference>
<feature type="compositionally biased region" description="Polar residues" evidence="1">
    <location>
        <begin position="1"/>
        <end position="11"/>
    </location>
</feature>
<sequence>MAPKATSSTPKTPLVSIPRNLRTRPAPPPTQPKPVRRTPAQVQEEKAREKATKRNEVKIQQAAIVQAAENESRQLEKQRNDDLVANNPGADSESTPVRKVARPRPQPSANLEDPMDIDEPKLQVEREEHISEYEADQASSDSSEDFQPEKRRGKGQSRQVIDELKQYSIEPSTPTPLSKSKRNRSESDTSRVPTAKKQKGKKRPPVPSGLREGWEAQAASRTSNGHAQIRDNDAKSQPPPTTSPSDDQEQESEVIGGISDNEADESKERAQISSSARPARFHFVSKQGSSALVVVASSKPSGHAAVAETTSVPEFITPAVATSIVTARIVKKSDIKLTDIPQDMAVLFNQIFLPRVYQFIAHSSKPWDPAKDSDIEEIFKETFPECKSLSDDPTMKAIISKLTANSVSNLRNKFATQALRTLENVVLRSLPDVEGFNRHDIYKEWVNWSLTGSVHDQVFYYQTYEELDDENDVAVAEPAKKVYRGCKRALSFYETGSKLIPPGIQGHFSKYNWADREEQREGKRFTIKTTSSLIKVARKLNLPEKRDLKEKIVAAARAECKSRSGCYGYSHDNIGEAEGDDSDSDFDLMDDDA</sequence>
<evidence type="ECO:0000313" key="3">
    <source>
        <dbReference type="Proteomes" id="UP000290288"/>
    </source>
</evidence>
<dbReference type="OrthoDB" id="3256015at2759"/>
<evidence type="ECO:0000256" key="1">
    <source>
        <dbReference type="SAM" id="MobiDB-lite"/>
    </source>
</evidence>
<keyword evidence="3" id="KW-1185">Reference proteome</keyword>
<name>A0A4Q2D9D0_9AGAR</name>
<organism evidence="2 3">
    <name type="scientific">Candolleomyces aberdarensis</name>
    <dbReference type="NCBI Taxonomy" id="2316362"/>
    <lineage>
        <taxon>Eukaryota</taxon>
        <taxon>Fungi</taxon>
        <taxon>Dikarya</taxon>
        <taxon>Basidiomycota</taxon>
        <taxon>Agaricomycotina</taxon>
        <taxon>Agaricomycetes</taxon>
        <taxon>Agaricomycetidae</taxon>
        <taxon>Agaricales</taxon>
        <taxon>Agaricineae</taxon>
        <taxon>Psathyrellaceae</taxon>
        <taxon>Candolleomyces</taxon>
    </lineage>
</organism>
<feature type="compositionally biased region" description="Basic residues" evidence="1">
    <location>
        <begin position="194"/>
        <end position="204"/>
    </location>
</feature>
<feature type="compositionally biased region" description="Basic and acidic residues" evidence="1">
    <location>
        <begin position="118"/>
        <end position="132"/>
    </location>
</feature>
<feature type="region of interest" description="Disordered" evidence="1">
    <location>
        <begin position="68"/>
        <end position="277"/>
    </location>
</feature>
<dbReference type="Proteomes" id="UP000290288">
    <property type="component" value="Unassembled WGS sequence"/>
</dbReference>
<feature type="region of interest" description="Disordered" evidence="1">
    <location>
        <begin position="564"/>
        <end position="593"/>
    </location>
</feature>
<feature type="compositionally biased region" description="Polar residues" evidence="1">
    <location>
        <begin position="169"/>
        <end position="178"/>
    </location>
</feature>
<proteinExistence type="predicted"/>
<evidence type="ECO:0000313" key="2">
    <source>
        <dbReference type="EMBL" id="RXW16190.1"/>
    </source>
</evidence>
<reference evidence="2 3" key="1">
    <citation type="submission" date="2019-01" db="EMBL/GenBank/DDBJ databases">
        <title>Draft genome sequence of Psathyrella aberdarensis IHI B618.</title>
        <authorList>
            <person name="Buettner E."/>
            <person name="Kellner H."/>
        </authorList>
    </citation>
    <scope>NUCLEOTIDE SEQUENCE [LARGE SCALE GENOMIC DNA]</scope>
    <source>
        <strain evidence="2 3">IHI B618</strain>
    </source>
</reference>
<feature type="compositionally biased region" description="Basic and acidic residues" evidence="1">
    <location>
        <begin position="43"/>
        <end position="56"/>
    </location>
</feature>
<dbReference type="AlphaFoldDB" id="A0A4Q2D9D0"/>